<organism evidence="1 2">
    <name type="scientific">Datura stramonium</name>
    <name type="common">Jimsonweed</name>
    <name type="synonym">Common thornapple</name>
    <dbReference type="NCBI Taxonomy" id="4076"/>
    <lineage>
        <taxon>Eukaryota</taxon>
        <taxon>Viridiplantae</taxon>
        <taxon>Streptophyta</taxon>
        <taxon>Embryophyta</taxon>
        <taxon>Tracheophyta</taxon>
        <taxon>Spermatophyta</taxon>
        <taxon>Magnoliopsida</taxon>
        <taxon>eudicotyledons</taxon>
        <taxon>Gunneridae</taxon>
        <taxon>Pentapetalae</taxon>
        <taxon>asterids</taxon>
        <taxon>lamiids</taxon>
        <taxon>Solanales</taxon>
        <taxon>Solanaceae</taxon>
        <taxon>Solanoideae</taxon>
        <taxon>Datureae</taxon>
        <taxon>Datura</taxon>
    </lineage>
</organism>
<accession>A0ABS8RXK7</accession>
<keyword evidence="2" id="KW-1185">Reference proteome</keyword>
<name>A0ABS8RXK7_DATST</name>
<dbReference type="Proteomes" id="UP000823775">
    <property type="component" value="Unassembled WGS sequence"/>
</dbReference>
<gene>
    <name evidence="1" type="ORF">HAX54_012627</name>
</gene>
<evidence type="ECO:0000313" key="1">
    <source>
        <dbReference type="EMBL" id="MCD7451572.1"/>
    </source>
</evidence>
<comment type="caution">
    <text evidence="1">The sequence shown here is derived from an EMBL/GenBank/DDBJ whole genome shotgun (WGS) entry which is preliminary data.</text>
</comment>
<evidence type="ECO:0000313" key="2">
    <source>
        <dbReference type="Proteomes" id="UP000823775"/>
    </source>
</evidence>
<dbReference type="EMBL" id="JACEIK010000174">
    <property type="protein sequence ID" value="MCD7451572.1"/>
    <property type="molecule type" value="Genomic_DNA"/>
</dbReference>
<protein>
    <submittedName>
        <fullName evidence="1">Uncharacterized protein</fullName>
    </submittedName>
</protein>
<proteinExistence type="predicted"/>
<reference evidence="1 2" key="1">
    <citation type="journal article" date="2021" name="BMC Genomics">
        <title>Datura genome reveals duplications of psychoactive alkaloid biosynthetic genes and high mutation rate following tissue culture.</title>
        <authorList>
            <person name="Rajewski A."/>
            <person name="Carter-House D."/>
            <person name="Stajich J."/>
            <person name="Litt A."/>
        </authorList>
    </citation>
    <scope>NUCLEOTIDE SEQUENCE [LARGE SCALE GENOMIC DNA]</scope>
    <source>
        <strain evidence="1">AR-01</strain>
    </source>
</reference>
<sequence length="315" mass="34602">MGLGNPVDEVIVSFYDAFQILSGVLSRALPSFAGNLRRWIAKILDFTTAESPWKGVFLSVLLEGPMLLPISSTLHNLTSLDLPIYALIPPISMGNSSGSDRDPLRRKQKRSDVLGHKAAHASLIMKEASLSSSQDWVRQLSPRTDMCESTRGEDPQFLHNIRAGEWSSSSNRLSQLPKAYDLRGRSSKKVEVPAECFVNNSVYATTQASMLAVKNLQRWLKDKKELELRPRVSLPLPIQGRATLCIEGSLSYKKWVPTTSTSSPFDRLPISGEEHISLLSLLPPTMKWGKLGSGLLIEGPISGDSSQKVPVGSHA</sequence>